<name>A0A291Q0X9_9ACTN</name>
<reference evidence="2 3" key="1">
    <citation type="submission" date="2017-08" db="EMBL/GenBank/DDBJ databases">
        <title>Complete Genome Sequence of Streptomyces formicae KY5, the formicamycin producer.</title>
        <authorList>
            <person name="Holmes N.A."/>
            <person name="Devine R."/>
            <person name="Qin Z."/>
            <person name="Seipke R.F."/>
            <person name="Wilkinson B."/>
            <person name="Hutchings M.I."/>
        </authorList>
    </citation>
    <scope>NUCLEOTIDE SEQUENCE [LARGE SCALE GENOMIC DNA]</scope>
    <source>
        <strain evidence="2 3">KY5</strain>
    </source>
</reference>
<gene>
    <name evidence="2" type="ORF">KY5_0140</name>
</gene>
<evidence type="ECO:0000259" key="1">
    <source>
        <dbReference type="Pfam" id="PF19493"/>
    </source>
</evidence>
<dbReference type="Pfam" id="PF19493">
    <property type="entry name" value="Trypco1"/>
    <property type="match status" value="1"/>
</dbReference>
<sequence length="101" mass="10559">MALGNDDGATAVFEVDGEQLGSDLDLAAGGDGVVARAHLTLQEALDQVRPTLAHVAQTVRELKPDETEIQFGLKMGGETGVIIAKGTAEVNFAIRVVWKSG</sequence>
<evidence type="ECO:0000313" key="3">
    <source>
        <dbReference type="Proteomes" id="UP000221011"/>
    </source>
</evidence>
<evidence type="ECO:0000313" key="2">
    <source>
        <dbReference type="EMBL" id="ATL25158.1"/>
    </source>
</evidence>
<dbReference type="Proteomes" id="UP000221011">
    <property type="component" value="Chromosome"/>
</dbReference>
<feature type="domain" description="Trypsin-co-occurring" evidence="1">
    <location>
        <begin position="6"/>
        <end position="99"/>
    </location>
</feature>
<dbReference type="KEGG" id="sfk:KY5_0140"/>
<dbReference type="EMBL" id="CP022685">
    <property type="protein sequence ID" value="ATL25158.1"/>
    <property type="molecule type" value="Genomic_DNA"/>
</dbReference>
<organism evidence="2 3">
    <name type="scientific">Streptomyces formicae</name>
    <dbReference type="NCBI Taxonomy" id="1616117"/>
    <lineage>
        <taxon>Bacteria</taxon>
        <taxon>Bacillati</taxon>
        <taxon>Actinomycetota</taxon>
        <taxon>Actinomycetes</taxon>
        <taxon>Kitasatosporales</taxon>
        <taxon>Streptomycetaceae</taxon>
        <taxon>Streptomyces</taxon>
    </lineage>
</organism>
<dbReference type="AlphaFoldDB" id="A0A291Q0X9"/>
<protein>
    <recommendedName>
        <fullName evidence="1">Trypsin-co-occurring domain-containing protein</fullName>
    </recommendedName>
</protein>
<proteinExistence type="predicted"/>
<accession>A0A291Q0X9</accession>
<dbReference type="NCBIfam" id="NF041216">
    <property type="entry name" value="CU044_2847_fam"/>
    <property type="match status" value="1"/>
</dbReference>
<keyword evidence="3" id="KW-1185">Reference proteome</keyword>
<dbReference type="InterPro" id="IPR045794">
    <property type="entry name" value="Trypco1"/>
</dbReference>